<evidence type="ECO:0000313" key="3">
    <source>
        <dbReference type="EMBL" id="KEA63382.1"/>
    </source>
</evidence>
<dbReference type="eggNOG" id="COG4531">
    <property type="taxonomic scope" value="Bacteria"/>
</dbReference>
<feature type="signal peptide" evidence="2">
    <location>
        <begin position="1"/>
        <end position="22"/>
    </location>
</feature>
<evidence type="ECO:0000256" key="1">
    <source>
        <dbReference type="SAM" id="MobiDB-lite"/>
    </source>
</evidence>
<dbReference type="RefSeq" id="WP_036188449.1">
    <property type="nucleotide sequence ID" value="NZ_JMQN01000038.1"/>
</dbReference>
<comment type="caution">
    <text evidence="3">The sequence shown here is derived from an EMBL/GenBank/DDBJ whole genome shotgun (WGS) entry which is preliminary data.</text>
</comment>
<keyword evidence="2" id="KW-0732">Signal</keyword>
<protein>
    <submittedName>
        <fullName evidence="3">Putative zinc-binding protein</fullName>
    </submittedName>
</protein>
<dbReference type="STRING" id="1232683.ADIMK_2419"/>
<dbReference type="Pfam" id="PF10986">
    <property type="entry name" value="ZrgA"/>
    <property type="match status" value="1"/>
</dbReference>
<dbReference type="OrthoDB" id="7346546at2"/>
<sequence>MARLLNTSTALILAALSGSASAQDSLAPHVHGAAELQVVLDGQLLSFSLQSPAYNLVGFEHAPKTEEEKALLAELDTTMRSPSNWIKLPDAAGCALDHAEVGQHEEMTLNDHDDDHSHDHEHEHEHEHENGGNAQHMDEHMDLSFDYRFTCRSPQAIKSATVTLFERYPALESIEAQIINETQSIQTLSADNPQIRFK</sequence>
<accession>A0A081FXX7</accession>
<dbReference type="Proteomes" id="UP000028252">
    <property type="component" value="Unassembled WGS sequence"/>
</dbReference>
<organism evidence="3 4">
    <name type="scientific">Marinobacterium lacunae</name>
    <dbReference type="NCBI Taxonomy" id="1232683"/>
    <lineage>
        <taxon>Bacteria</taxon>
        <taxon>Pseudomonadati</taxon>
        <taxon>Pseudomonadota</taxon>
        <taxon>Gammaproteobacteria</taxon>
        <taxon>Oceanospirillales</taxon>
        <taxon>Oceanospirillaceae</taxon>
        <taxon>Marinobacterium</taxon>
    </lineage>
</organism>
<reference evidence="3 4" key="1">
    <citation type="submission" date="2014-04" db="EMBL/GenBank/DDBJ databases">
        <title>Marinobacterium kochiensis sp. nov., isolated from sediment sample collected from Kochi backwaters in Kerala, India.</title>
        <authorList>
            <person name="Singh A."/>
            <person name="Pinnaka A.K."/>
        </authorList>
    </citation>
    <scope>NUCLEOTIDE SEQUENCE [LARGE SCALE GENOMIC DNA]</scope>
    <source>
        <strain evidence="3 4">AK27</strain>
    </source>
</reference>
<keyword evidence="4" id="KW-1185">Reference proteome</keyword>
<feature type="region of interest" description="Disordered" evidence="1">
    <location>
        <begin position="109"/>
        <end position="136"/>
    </location>
</feature>
<name>A0A081FXX7_9GAMM</name>
<evidence type="ECO:0000256" key="2">
    <source>
        <dbReference type="SAM" id="SignalP"/>
    </source>
</evidence>
<feature type="chain" id="PRO_5001757488" evidence="2">
    <location>
        <begin position="23"/>
        <end position="198"/>
    </location>
</feature>
<dbReference type="AlphaFoldDB" id="A0A081FXX7"/>
<dbReference type="EMBL" id="JMQN01000038">
    <property type="protein sequence ID" value="KEA63382.1"/>
    <property type="molecule type" value="Genomic_DNA"/>
</dbReference>
<dbReference type="InterPro" id="IPR021253">
    <property type="entry name" value="ZrgA-like"/>
</dbReference>
<gene>
    <name evidence="3" type="ORF">ADIMK_2419</name>
</gene>
<proteinExistence type="predicted"/>
<evidence type="ECO:0000313" key="4">
    <source>
        <dbReference type="Proteomes" id="UP000028252"/>
    </source>
</evidence>
<dbReference type="PATRIC" id="fig|1232683.4.peg.2372"/>